<keyword evidence="3" id="KW-0677">Repeat</keyword>
<protein>
    <submittedName>
        <fullName evidence="4">Uncharacterized protein</fullName>
    </submittedName>
</protein>
<proteinExistence type="predicted"/>
<keyword evidence="1" id="KW-0343">GTPase activation</keyword>
<dbReference type="SMART" id="SM00368">
    <property type="entry name" value="LRR_RI"/>
    <property type="match status" value="3"/>
</dbReference>
<dbReference type="GO" id="GO:0005829">
    <property type="term" value="C:cytosol"/>
    <property type="evidence" value="ECO:0007669"/>
    <property type="project" value="TreeGrafter"/>
</dbReference>
<dbReference type="Proteomes" id="UP000266841">
    <property type="component" value="Unassembled WGS sequence"/>
</dbReference>
<sequence length="128" mass="14411">MKPSPHSTCKITALETLPQGILRRRSRRTGPCAASIGHNQIKDEGAEHIGEALKQPSTLKRLWIHQNLIGDRGTQALLRGLADNFTIEKLWFNGCMIGPKSYMALLKALEGREKEKVVRGVELKRNWK</sequence>
<evidence type="ECO:0000313" key="5">
    <source>
        <dbReference type="Proteomes" id="UP000266841"/>
    </source>
</evidence>
<evidence type="ECO:0000256" key="3">
    <source>
        <dbReference type="ARBA" id="ARBA00022737"/>
    </source>
</evidence>
<accession>K0SE43</accession>
<dbReference type="GO" id="GO:0048471">
    <property type="term" value="C:perinuclear region of cytoplasm"/>
    <property type="evidence" value="ECO:0007669"/>
    <property type="project" value="TreeGrafter"/>
</dbReference>
<dbReference type="GO" id="GO:0005634">
    <property type="term" value="C:nucleus"/>
    <property type="evidence" value="ECO:0007669"/>
    <property type="project" value="TreeGrafter"/>
</dbReference>
<reference evidence="4 5" key="1">
    <citation type="journal article" date="2012" name="Genome Biol.">
        <title>Genome and low-iron response of an oceanic diatom adapted to chronic iron limitation.</title>
        <authorList>
            <person name="Lommer M."/>
            <person name="Specht M."/>
            <person name="Roy A.S."/>
            <person name="Kraemer L."/>
            <person name="Andreson R."/>
            <person name="Gutowska M.A."/>
            <person name="Wolf J."/>
            <person name="Bergner S.V."/>
            <person name="Schilhabel M.B."/>
            <person name="Klostermeier U.C."/>
            <person name="Beiko R.G."/>
            <person name="Rosenstiel P."/>
            <person name="Hippler M."/>
            <person name="Laroche J."/>
        </authorList>
    </citation>
    <scope>NUCLEOTIDE SEQUENCE [LARGE SCALE GENOMIC DNA]</scope>
    <source>
        <strain evidence="4 5">CCMP1005</strain>
    </source>
</reference>
<dbReference type="GO" id="GO:0006913">
    <property type="term" value="P:nucleocytoplasmic transport"/>
    <property type="evidence" value="ECO:0007669"/>
    <property type="project" value="TreeGrafter"/>
</dbReference>
<dbReference type="InterPro" id="IPR027038">
    <property type="entry name" value="RanGap"/>
</dbReference>
<keyword evidence="2" id="KW-0433">Leucine-rich repeat</keyword>
<organism evidence="4 5">
    <name type="scientific">Thalassiosira oceanica</name>
    <name type="common">Marine diatom</name>
    <dbReference type="NCBI Taxonomy" id="159749"/>
    <lineage>
        <taxon>Eukaryota</taxon>
        <taxon>Sar</taxon>
        <taxon>Stramenopiles</taxon>
        <taxon>Ochrophyta</taxon>
        <taxon>Bacillariophyta</taxon>
        <taxon>Coscinodiscophyceae</taxon>
        <taxon>Thalassiosirophycidae</taxon>
        <taxon>Thalassiosirales</taxon>
        <taxon>Thalassiosiraceae</taxon>
        <taxon>Thalassiosira</taxon>
    </lineage>
</organism>
<keyword evidence="5" id="KW-1185">Reference proteome</keyword>
<dbReference type="InterPro" id="IPR032675">
    <property type="entry name" value="LRR_dom_sf"/>
</dbReference>
<dbReference type="PANTHER" id="PTHR24113:SF12">
    <property type="entry name" value="RAN GTPASE-ACTIVATING PROTEIN 1"/>
    <property type="match status" value="1"/>
</dbReference>
<name>K0SE43_THAOC</name>
<evidence type="ECO:0000256" key="2">
    <source>
        <dbReference type="ARBA" id="ARBA00022614"/>
    </source>
</evidence>
<comment type="caution">
    <text evidence="4">The sequence shown here is derived from an EMBL/GenBank/DDBJ whole genome shotgun (WGS) entry which is preliminary data.</text>
</comment>
<dbReference type="PANTHER" id="PTHR24113">
    <property type="entry name" value="RAN GTPASE-ACTIVATING PROTEIN 1"/>
    <property type="match status" value="1"/>
</dbReference>
<dbReference type="GO" id="GO:0005096">
    <property type="term" value="F:GTPase activator activity"/>
    <property type="evidence" value="ECO:0007669"/>
    <property type="project" value="UniProtKB-KW"/>
</dbReference>
<dbReference type="AlphaFoldDB" id="K0SE43"/>
<dbReference type="GO" id="GO:0031267">
    <property type="term" value="F:small GTPase binding"/>
    <property type="evidence" value="ECO:0007669"/>
    <property type="project" value="TreeGrafter"/>
</dbReference>
<dbReference type="Gene3D" id="3.80.10.10">
    <property type="entry name" value="Ribonuclease Inhibitor"/>
    <property type="match status" value="1"/>
</dbReference>
<dbReference type="OrthoDB" id="196566at2759"/>
<dbReference type="EMBL" id="AGNL01018115">
    <property type="protein sequence ID" value="EJK63630.1"/>
    <property type="molecule type" value="Genomic_DNA"/>
</dbReference>
<gene>
    <name evidence="4" type="ORF">THAOC_15702</name>
</gene>
<evidence type="ECO:0000313" key="4">
    <source>
        <dbReference type="EMBL" id="EJK63630.1"/>
    </source>
</evidence>
<evidence type="ECO:0000256" key="1">
    <source>
        <dbReference type="ARBA" id="ARBA00022468"/>
    </source>
</evidence>
<dbReference type="SUPFAM" id="SSF52047">
    <property type="entry name" value="RNI-like"/>
    <property type="match status" value="1"/>
</dbReference>